<keyword evidence="3" id="KW-0735">Signal-anchor</keyword>
<dbReference type="SUPFAM" id="SSF82671">
    <property type="entry name" value="SEA domain"/>
    <property type="match status" value="1"/>
</dbReference>
<dbReference type="GO" id="GO:0004252">
    <property type="term" value="F:serine-type endopeptidase activity"/>
    <property type="evidence" value="ECO:0007669"/>
    <property type="project" value="InterPro"/>
</dbReference>
<dbReference type="CDD" id="cd00112">
    <property type="entry name" value="LDLa"/>
    <property type="match status" value="1"/>
</dbReference>
<dbReference type="InterPro" id="IPR036364">
    <property type="entry name" value="SEA_dom_sf"/>
</dbReference>
<comment type="caution">
    <text evidence="11">The sequence shown here is derived from an EMBL/GenBank/DDBJ whole genome shotgun (WGS) entry which is preliminary data.</text>
</comment>
<dbReference type="PROSITE" id="PS50024">
    <property type="entry name" value="SEA"/>
    <property type="match status" value="1"/>
</dbReference>
<protein>
    <submittedName>
        <fullName evidence="11">Atrial natriuretic peptide-converting enzyme</fullName>
    </submittedName>
</protein>
<feature type="transmembrane region" description="Helical" evidence="8">
    <location>
        <begin position="73"/>
        <end position="96"/>
    </location>
</feature>
<dbReference type="Pfam" id="PF00057">
    <property type="entry name" value="Ldl_recept_a"/>
    <property type="match status" value="1"/>
</dbReference>
<dbReference type="InterPro" id="IPR023415">
    <property type="entry name" value="LDLR_class-A_CS"/>
</dbReference>
<dbReference type="AlphaFoldDB" id="A0A226F6I0"/>
<feature type="disulfide bond" evidence="7">
    <location>
        <begin position="467"/>
        <end position="482"/>
    </location>
</feature>
<dbReference type="PROSITE" id="PS01209">
    <property type="entry name" value="LDLRA_1"/>
    <property type="match status" value="1"/>
</dbReference>
<gene>
    <name evidence="11" type="ORF">Fcan01_02948</name>
</gene>
<dbReference type="SUPFAM" id="SSF63501">
    <property type="entry name" value="Frizzled cysteine-rich domain"/>
    <property type="match status" value="1"/>
</dbReference>
<dbReference type="Gene3D" id="2.40.10.10">
    <property type="entry name" value="Trypsin-like serine proteases"/>
    <property type="match status" value="1"/>
</dbReference>
<keyword evidence="5 8" id="KW-0472">Membrane</keyword>
<feature type="domain" description="SEA" evidence="9">
    <location>
        <begin position="105"/>
        <end position="226"/>
    </location>
</feature>
<evidence type="ECO:0000259" key="10">
    <source>
        <dbReference type="PROSITE" id="PS50240"/>
    </source>
</evidence>
<dbReference type="OrthoDB" id="5985572at2759"/>
<comment type="caution">
    <text evidence="7">Lacks conserved residue(s) required for the propagation of feature annotation.</text>
</comment>
<dbReference type="Gene3D" id="4.10.1220.10">
    <property type="entry name" value="EGF-type module"/>
    <property type="match status" value="1"/>
</dbReference>
<dbReference type="InterPro" id="IPR000082">
    <property type="entry name" value="SEA_dom"/>
</dbReference>
<dbReference type="OMA" id="MAPCENI"/>
<evidence type="ECO:0000256" key="7">
    <source>
        <dbReference type="PROSITE-ProRule" id="PRU00124"/>
    </source>
</evidence>
<name>A0A226F6I0_FOLCA</name>
<evidence type="ECO:0000259" key="9">
    <source>
        <dbReference type="PROSITE" id="PS50024"/>
    </source>
</evidence>
<dbReference type="SMART" id="SM00192">
    <property type="entry name" value="LDLa"/>
    <property type="match status" value="2"/>
</dbReference>
<dbReference type="Pfam" id="PF00089">
    <property type="entry name" value="Trypsin"/>
    <property type="match status" value="1"/>
</dbReference>
<dbReference type="Gene3D" id="1.10.2000.10">
    <property type="entry name" value="Frizzled cysteine-rich domain"/>
    <property type="match status" value="1"/>
</dbReference>
<dbReference type="SUPFAM" id="SSF50494">
    <property type="entry name" value="Trypsin-like serine proteases"/>
    <property type="match status" value="1"/>
</dbReference>
<dbReference type="InterPro" id="IPR002172">
    <property type="entry name" value="LDrepeatLR_classA_rpt"/>
</dbReference>
<evidence type="ECO:0000256" key="5">
    <source>
        <dbReference type="ARBA" id="ARBA00023136"/>
    </source>
</evidence>
<dbReference type="PANTHER" id="PTHR24252:SF7">
    <property type="entry name" value="HYALIN"/>
    <property type="match status" value="1"/>
</dbReference>
<dbReference type="STRING" id="158441.A0A226F6I0"/>
<accession>A0A226F6I0</accession>
<dbReference type="PANTHER" id="PTHR24252">
    <property type="entry name" value="ACROSIN-RELATED"/>
    <property type="match status" value="1"/>
</dbReference>
<dbReference type="Pfam" id="PF01390">
    <property type="entry name" value="SEA"/>
    <property type="match status" value="1"/>
</dbReference>
<evidence type="ECO:0000256" key="2">
    <source>
        <dbReference type="ARBA" id="ARBA00022692"/>
    </source>
</evidence>
<sequence length="860" mass="94930">MDSHSRHHHHSVHSCHLKHHANSNAGGNGFDRYGGGFPQLSRIFPPISSSSSTTSSTASDIHVTRKFRFHRKLCACIAVAVLFVGIGACVGIYLGYQFLSMSPLMEQVFRGTMTIRKGDTYDESLSKLDSSLFKNKSQKYKSLIDSLYSQSVVKNAFIESEILAFDGIKNGPLTVYFNLHVDTHRIRVDAGDLFIVFADFVRNAKGILNGTLVVDQDSLEIQERSMAFLYLPATTDRNYVVIESGNVSSEDSTYISTQRPSLFSSTTRHANKHEKVSKKSQATANDLGEVLDSSSESSSINSVDGSCAPLSIDFCVNVTSSKQQRHLDDLTVLQLASIVESQCYPFAAHFLCSWGVACQKEQHLDNNGLPLLPCRDYCDEFMSNCGHKLPRQIKDKLKCGGEWNGVGSCITKPGCVQSLYETGQKQRICDGVMDCIDFSDELHCPYCTPGHFHCGISNQCISPDKKCDGTIDCPNSSDEKACLTLAPSAEAAGYVHQYFNEGYLFVHDQGKLGKLCVERNESQSNSLWSQDSQLLLDNIGSSACELLGFRKVAFVRIQPDGEAEDDKGKDVGTYVRIQEPGSSTEVTFSAGTCPSKKVLYVGCNHLECGQRPSHQRNSKGWAGHGDWPWHAALFKDGDHVCDATLVTSQWLITSDNCFSGQSKARWTVHFGRVRMSTVSPWQQERRVVGMVKSPLGDHLVLIKMASPVIFSDFARHICLPDEPEGRTGLGFPSWEKIPSNCKRLGWSKGDELVETPMHQLSQESCNPIPFSRQKKSPISPKPSALCFENDPPGRDCLKEIKVFPGGAIYCQNEETKEWALAGIVPTDSRPKCGIEKQRVSAIGGSTDWILKTIEALTNNS</sequence>
<dbReference type="GO" id="GO:0016020">
    <property type="term" value="C:membrane"/>
    <property type="evidence" value="ECO:0007669"/>
    <property type="project" value="UniProtKB-SubCell"/>
</dbReference>
<organism evidence="11 12">
    <name type="scientific">Folsomia candida</name>
    <name type="common">Springtail</name>
    <dbReference type="NCBI Taxonomy" id="158441"/>
    <lineage>
        <taxon>Eukaryota</taxon>
        <taxon>Metazoa</taxon>
        <taxon>Ecdysozoa</taxon>
        <taxon>Arthropoda</taxon>
        <taxon>Hexapoda</taxon>
        <taxon>Collembola</taxon>
        <taxon>Entomobryomorpha</taxon>
        <taxon>Isotomoidea</taxon>
        <taxon>Isotomidae</taxon>
        <taxon>Proisotominae</taxon>
        <taxon>Folsomia</taxon>
    </lineage>
</organism>
<dbReference type="InterPro" id="IPR036790">
    <property type="entry name" value="Frizzled_dom_sf"/>
</dbReference>
<evidence type="ECO:0000313" key="11">
    <source>
        <dbReference type="EMBL" id="OXA65058.1"/>
    </source>
</evidence>
<evidence type="ECO:0000256" key="1">
    <source>
        <dbReference type="ARBA" id="ARBA00004606"/>
    </source>
</evidence>
<dbReference type="GO" id="GO:0006508">
    <property type="term" value="P:proteolysis"/>
    <property type="evidence" value="ECO:0007669"/>
    <property type="project" value="InterPro"/>
</dbReference>
<dbReference type="SUPFAM" id="SSF57424">
    <property type="entry name" value="LDL receptor-like module"/>
    <property type="match status" value="1"/>
</dbReference>
<dbReference type="Gene3D" id="4.10.400.10">
    <property type="entry name" value="Low-density Lipoprotein Receptor"/>
    <property type="match status" value="1"/>
</dbReference>
<keyword evidence="2 8" id="KW-0812">Transmembrane</keyword>
<feature type="domain" description="Peptidase S1" evidence="10">
    <location>
        <begin position="600"/>
        <end position="854"/>
    </location>
</feature>
<keyword evidence="12" id="KW-1185">Reference proteome</keyword>
<dbReference type="InterPro" id="IPR036055">
    <property type="entry name" value="LDL_receptor-like_sf"/>
</dbReference>
<evidence type="ECO:0000256" key="3">
    <source>
        <dbReference type="ARBA" id="ARBA00022968"/>
    </source>
</evidence>
<dbReference type="EMBL" id="LNIX01000001">
    <property type="protein sequence ID" value="OXA65058.1"/>
    <property type="molecule type" value="Genomic_DNA"/>
</dbReference>
<dbReference type="InterPro" id="IPR009003">
    <property type="entry name" value="Peptidase_S1_PA"/>
</dbReference>
<keyword evidence="6 7" id="KW-1015">Disulfide bond</keyword>
<dbReference type="Proteomes" id="UP000198287">
    <property type="component" value="Unassembled WGS sequence"/>
</dbReference>
<dbReference type="InterPro" id="IPR001254">
    <property type="entry name" value="Trypsin_dom"/>
</dbReference>
<feature type="disulfide bond" evidence="7">
    <location>
        <begin position="429"/>
        <end position="444"/>
    </location>
</feature>
<keyword evidence="4 8" id="KW-1133">Transmembrane helix</keyword>
<dbReference type="PROSITE" id="PS50240">
    <property type="entry name" value="TRYPSIN_DOM"/>
    <property type="match status" value="1"/>
</dbReference>
<reference evidence="11 12" key="1">
    <citation type="submission" date="2015-12" db="EMBL/GenBank/DDBJ databases">
        <title>The genome of Folsomia candida.</title>
        <authorList>
            <person name="Faddeeva A."/>
            <person name="Derks M.F."/>
            <person name="Anvar Y."/>
            <person name="Smit S."/>
            <person name="Van Straalen N."/>
            <person name="Roelofs D."/>
        </authorList>
    </citation>
    <scope>NUCLEOTIDE SEQUENCE [LARGE SCALE GENOMIC DNA]</scope>
    <source>
        <strain evidence="11 12">VU population</strain>
        <tissue evidence="11">Whole body</tissue>
    </source>
</reference>
<evidence type="ECO:0000256" key="4">
    <source>
        <dbReference type="ARBA" id="ARBA00022989"/>
    </source>
</evidence>
<dbReference type="InterPro" id="IPR043504">
    <property type="entry name" value="Peptidase_S1_PA_chymotrypsin"/>
</dbReference>
<dbReference type="SMART" id="SM00020">
    <property type="entry name" value="Tryp_SPc"/>
    <property type="match status" value="1"/>
</dbReference>
<evidence type="ECO:0000313" key="12">
    <source>
        <dbReference type="Proteomes" id="UP000198287"/>
    </source>
</evidence>
<dbReference type="Gene3D" id="3.30.70.960">
    <property type="entry name" value="SEA domain"/>
    <property type="match status" value="1"/>
</dbReference>
<evidence type="ECO:0000256" key="8">
    <source>
        <dbReference type="SAM" id="Phobius"/>
    </source>
</evidence>
<evidence type="ECO:0000256" key="6">
    <source>
        <dbReference type="ARBA" id="ARBA00023157"/>
    </source>
</evidence>
<comment type="subcellular location">
    <subcellularLocation>
        <location evidence="1">Membrane</location>
        <topology evidence="1">Single-pass type II membrane protein</topology>
    </subcellularLocation>
</comment>
<dbReference type="PROSITE" id="PS50068">
    <property type="entry name" value="LDLRA_2"/>
    <property type="match status" value="2"/>
</dbReference>
<proteinExistence type="predicted"/>